<sequence>MEVKLHHVGLRVHRHGAVLGAVFDDALVVIGPVFFEQRALGGHVLVGVQDQHLRLGFVLLEVMRHLAGALVRAGRAAVRCFGDGDGVDAAVAHGFELLAQRHGFGTGLPGLQDGAALVGGLQPLHAAPHQLDAGRQDELVVGQRLATRKLHGLFLGVDGLHPVFHAPHAVARLQRVVAPGDVADHLAATQHQVGQRARDELLLRLHQHHVDLLRRKHAHILGRRGTAKAAAHHNHLGLAGARGLRAACATRQRGQRSQSTYRGRCLQKFTSLHDVESFVTREWFRVSARRSNPPASSSADRSAPWQAGASPSPRACRP</sequence>
<organism evidence="2">
    <name type="scientific">bioreactor metagenome</name>
    <dbReference type="NCBI Taxonomy" id="1076179"/>
    <lineage>
        <taxon>unclassified sequences</taxon>
        <taxon>metagenomes</taxon>
        <taxon>ecological metagenomes</taxon>
    </lineage>
</organism>
<gene>
    <name evidence="2" type="ORF">SDC9_90293</name>
</gene>
<evidence type="ECO:0000313" key="2">
    <source>
        <dbReference type="EMBL" id="MPM43616.1"/>
    </source>
</evidence>
<proteinExistence type="predicted"/>
<dbReference type="AlphaFoldDB" id="A0A644ZS87"/>
<feature type="region of interest" description="Disordered" evidence="1">
    <location>
        <begin position="287"/>
        <end position="318"/>
    </location>
</feature>
<name>A0A644ZS87_9ZZZZ</name>
<feature type="compositionally biased region" description="Low complexity" evidence="1">
    <location>
        <begin position="289"/>
        <end position="304"/>
    </location>
</feature>
<reference evidence="2" key="1">
    <citation type="submission" date="2019-08" db="EMBL/GenBank/DDBJ databases">
        <authorList>
            <person name="Kucharzyk K."/>
            <person name="Murdoch R.W."/>
            <person name="Higgins S."/>
            <person name="Loffler F."/>
        </authorList>
    </citation>
    <scope>NUCLEOTIDE SEQUENCE</scope>
</reference>
<dbReference type="EMBL" id="VSSQ01010172">
    <property type="protein sequence ID" value="MPM43616.1"/>
    <property type="molecule type" value="Genomic_DNA"/>
</dbReference>
<protein>
    <submittedName>
        <fullName evidence="2">Uncharacterized protein</fullName>
    </submittedName>
</protein>
<evidence type="ECO:0000256" key="1">
    <source>
        <dbReference type="SAM" id="MobiDB-lite"/>
    </source>
</evidence>
<comment type="caution">
    <text evidence="2">The sequence shown here is derived from an EMBL/GenBank/DDBJ whole genome shotgun (WGS) entry which is preliminary data.</text>
</comment>
<accession>A0A644ZS87</accession>